<dbReference type="SUPFAM" id="SSF81982">
    <property type="entry name" value="Antigen MPT63/MPB63 (immunoprotective extracellular protein)"/>
    <property type="match status" value="1"/>
</dbReference>
<evidence type="ECO:0000259" key="3">
    <source>
        <dbReference type="Pfam" id="PF09167"/>
    </source>
</evidence>
<dbReference type="InterPro" id="IPR029050">
    <property type="entry name" value="Immunoprotect_excell_Ig-like"/>
</dbReference>
<evidence type="ECO:0000313" key="5">
    <source>
        <dbReference type="Proteomes" id="UP001055336"/>
    </source>
</evidence>
<feature type="chain" id="PRO_5046997096" evidence="2">
    <location>
        <begin position="29"/>
        <end position="149"/>
    </location>
</feature>
<evidence type="ECO:0000256" key="1">
    <source>
        <dbReference type="ARBA" id="ARBA00022729"/>
    </source>
</evidence>
<reference evidence="4" key="1">
    <citation type="submission" date="2022-08" db="EMBL/GenBank/DDBJ databases">
        <title>Whole genome sequencing of non-tuberculosis mycobacteria type-strains.</title>
        <authorList>
            <person name="Igarashi Y."/>
            <person name="Osugi A."/>
            <person name="Mitarai S."/>
        </authorList>
    </citation>
    <scope>NUCLEOTIDE SEQUENCE</scope>
    <source>
        <strain evidence="4">DSM 45127</strain>
    </source>
</reference>
<dbReference type="RefSeq" id="WP_240263760.1">
    <property type="nucleotide sequence ID" value="NZ_CP092488.2"/>
</dbReference>
<protein>
    <submittedName>
        <fullName evidence="4">MPT63 family protein</fullName>
    </submittedName>
</protein>
<keyword evidence="1 2" id="KW-0732">Signal</keyword>
<dbReference type="Gene3D" id="2.60.40.1240">
    <property type="match status" value="1"/>
</dbReference>
<keyword evidence="5" id="KW-1185">Reference proteome</keyword>
<dbReference type="InterPro" id="IPR015250">
    <property type="entry name" value="MPT63-like"/>
</dbReference>
<evidence type="ECO:0000256" key="2">
    <source>
        <dbReference type="SAM" id="SignalP"/>
    </source>
</evidence>
<accession>A0ABY3VRG1</accession>
<feature type="domain" description="MPT63-like" evidence="3">
    <location>
        <begin position="30"/>
        <end position="147"/>
    </location>
</feature>
<name>A0ABY3VRG1_9MYCO</name>
<dbReference type="Proteomes" id="UP001055336">
    <property type="component" value="Chromosome"/>
</dbReference>
<feature type="signal peptide" evidence="2">
    <location>
        <begin position="1"/>
        <end position="28"/>
    </location>
</feature>
<proteinExistence type="predicted"/>
<sequence length="149" mass="15305">MAFSTMKTTAAVAAMTAAGILVATPAYADPTAVTFGQGQEIPTIGGSINYTVSDLQPSGHNDGIWYSDVTARGVSGNPTPNIADFNARAANSSTYATMKGNETDGLPNAPIAPGAQTSGRIYFDVRNGTAPDSVVYRDAGGNDKVVWKG</sequence>
<dbReference type="Pfam" id="PF09167">
    <property type="entry name" value="DUF1942"/>
    <property type="match status" value="1"/>
</dbReference>
<gene>
    <name evidence="4" type="ORF">MKK62_12885</name>
</gene>
<evidence type="ECO:0000313" key="4">
    <source>
        <dbReference type="EMBL" id="UMB72033.1"/>
    </source>
</evidence>
<organism evidence="4 5">
    <name type="scientific">Mycobacterium paraterrae</name>
    <dbReference type="NCBI Taxonomy" id="577492"/>
    <lineage>
        <taxon>Bacteria</taxon>
        <taxon>Bacillati</taxon>
        <taxon>Actinomycetota</taxon>
        <taxon>Actinomycetes</taxon>
        <taxon>Mycobacteriales</taxon>
        <taxon>Mycobacteriaceae</taxon>
        <taxon>Mycobacterium</taxon>
    </lineage>
</organism>
<dbReference type="EMBL" id="CP092488">
    <property type="protein sequence ID" value="UMB72033.1"/>
    <property type="molecule type" value="Genomic_DNA"/>
</dbReference>